<evidence type="ECO:0000256" key="3">
    <source>
        <dbReference type="ARBA" id="ARBA00005988"/>
    </source>
</evidence>
<dbReference type="Pfam" id="PF00246">
    <property type="entry name" value="Peptidase_M14"/>
    <property type="match status" value="1"/>
</dbReference>
<dbReference type="SMART" id="SM00631">
    <property type="entry name" value="Zn_pept"/>
    <property type="match status" value="1"/>
</dbReference>
<comment type="function">
    <text evidence="2">Extracellular metalloprotease that contributes to pathogenicity.</text>
</comment>
<comment type="cofactor">
    <cofactor evidence="1">
        <name>Zn(2+)</name>
        <dbReference type="ChEBI" id="CHEBI:29105"/>
    </cofactor>
</comment>
<evidence type="ECO:0000256" key="14">
    <source>
        <dbReference type="PROSITE-ProRule" id="PRU01379"/>
    </source>
</evidence>
<dbReference type="OrthoDB" id="3626597at2759"/>
<dbReference type="CDD" id="cd03860">
    <property type="entry name" value="M14_CP_A-B_like"/>
    <property type="match status" value="1"/>
</dbReference>
<dbReference type="InterPro" id="IPR003146">
    <property type="entry name" value="M14A_act_pep"/>
</dbReference>
<dbReference type="EMBL" id="MU150259">
    <property type="protein sequence ID" value="KAF9463738.1"/>
    <property type="molecule type" value="Genomic_DNA"/>
</dbReference>
<evidence type="ECO:0000256" key="6">
    <source>
        <dbReference type="ARBA" id="ARBA00022723"/>
    </source>
</evidence>
<evidence type="ECO:0000256" key="8">
    <source>
        <dbReference type="ARBA" id="ARBA00022801"/>
    </source>
</evidence>
<dbReference type="SUPFAM" id="SSF54897">
    <property type="entry name" value="Protease propeptides/inhibitors"/>
    <property type="match status" value="1"/>
</dbReference>
<keyword evidence="6" id="KW-0479">Metal-binding</keyword>
<comment type="caution">
    <text evidence="14">Lacks conserved residue(s) required for the propagation of feature annotation.</text>
</comment>
<evidence type="ECO:0000256" key="11">
    <source>
        <dbReference type="ARBA" id="ARBA00023049"/>
    </source>
</evidence>
<dbReference type="Proteomes" id="UP000807353">
    <property type="component" value="Unassembled WGS sequence"/>
</dbReference>
<dbReference type="PRINTS" id="PR00765">
    <property type="entry name" value="CRBOXYPTASEA"/>
</dbReference>
<evidence type="ECO:0000256" key="7">
    <source>
        <dbReference type="ARBA" id="ARBA00022729"/>
    </source>
</evidence>
<keyword evidence="13" id="KW-1015">Disulfide bond</keyword>
<reference evidence="17" key="1">
    <citation type="submission" date="2020-11" db="EMBL/GenBank/DDBJ databases">
        <authorList>
            <consortium name="DOE Joint Genome Institute"/>
            <person name="Ahrendt S."/>
            <person name="Riley R."/>
            <person name="Andreopoulos W."/>
            <person name="Labutti K."/>
            <person name="Pangilinan J."/>
            <person name="Ruiz-Duenas F.J."/>
            <person name="Barrasa J.M."/>
            <person name="Sanchez-Garcia M."/>
            <person name="Camarero S."/>
            <person name="Miyauchi S."/>
            <person name="Serrano A."/>
            <person name="Linde D."/>
            <person name="Babiker R."/>
            <person name="Drula E."/>
            <person name="Ayuso-Fernandez I."/>
            <person name="Pacheco R."/>
            <person name="Padilla G."/>
            <person name="Ferreira P."/>
            <person name="Barriuso J."/>
            <person name="Kellner H."/>
            <person name="Castanera R."/>
            <person name="Alfaro M."/>
            <person name="Ramirez L."/>
            <person name="Pisabarro A.G."/>
            <person name="Kuo A."/>
            <person name="Tritt A."/>
            <person name="Lipzen A."/>
            <person name="He G."/>
            <person name="Yan M."/>
            <person name="Ng V."/>
            <person name="Cullen D."/>
            <person name="Martin F."/>
            <person name="Rosso M.-N."/>
            <person name="Henrissat B."/>
            <person name="Hibbett D."/>
            <person name="Martinez A.T."/>
            <person name="Grigoriev I.V."/>
        </authorList>
    </citation>
    <scope>NUCLEOTIDE SEQUENCE</scope>
    <source>
        <strain evidence="17">CBS 247.69</strain>
    </source>
</reference>
<proteinExistence type="inferred from homology"/>
<dbReference type="PROSITE" id="PS52035">
    <property type="entry name" value="PEPTIDASE_M14"/>
    <property type="match status" value="1"/>
</dbReference>
<keyword evidence="12" id="KW-0865">Zymogen</keyword>
<comment type="similarity">
    <text evidence="3 14">Belongs to the peptidase M14 family.</text>
</comment>
<dbReference type="AlphaFoldDB" id="A0A9P5Y7L2"/>
<feature type="chain" id="PRO_5040336970" description="Peptidase M14 domain-containing protein" evidence="15">
    <location>
        <begin position="20"/>
        <end position="427"/>
    </location>
</feature>
<dbReference type="GO" id="GO:0006508">
    <property type="term" value="P:proteolysis"/>
    <property type="evidence" value="ECO:0007669"/>
    <property type="project" value="UniProtKB-KW"/>
</dbReference>
<accession>A0A9P5Y7L2</accession>
<name>A0A9P5Y7L2_9AGAR</name>
<keyword evidence="18" id="KW-1185">Reference proteome</keyword>
<keyword evidence="7 15" id="KW-0732">Signal</keyword>
<evidence type="ECO:0000256" key="2">
    <source>
        <dbReference type="ARBA" id="ARBA00003091"/>
    </source>
</evidence>
<dbReference type="SUPFAM" id="SSF53187">
    <property type="entry name" value="Zn-dependent exopeptidases"/>
    <property type="match status" value="1"/>
</dbReference>
<feature type="signal peptide" evidence="15">
    <location>
        <begin position="1"/>
        <end position="19"/>
    </location>
</feature>
<comment type="caution">
    <text evidence="17">The sequence shown here is derived from an EMBL/GenBank/DDBJ whole genome shotgun (WGS) entry which is preliminary data.</text>
</comment>
<keyword evidence="8" id="KW-0378">Hydrolase</keyword>
<protein>
    <recommendedName>
        <fullName evidence="16">Peptidase M14 domain-containing protein</fullName>
    </recommendedName>
</protein>
<dbReference type="GO" id="GO:0005615">
    <property type="term" value="C:extracellular space"/>
    <property type="evidence" value="ECO:0007669"/>
    <property type="project" value="TreeGrafter"/>
</dbReference>
<evidence type="ECO:0000256" key="15">
    <source>
        <dbReference type="SAM" id="SignalP"/>
    </source>
</evidence>
<dbReference type="Gene3D" id="3.30.70.340">
    <property type="entry name" value="Metallocarboxypeptidase-like"/>
    <property type="match status" value="1"/>
</dbReference>
<evidence type="ECO:0000313" key="17">
    <source>
        <dbReference type="EMBL" id="KAF9463738.1"/>
    </source>
</evidence>
<evidence type="ECO:0000256" key="10">
    <source>
        <dbReference type="ARBA" id="ARBA00023026"/>
    </source>
</evidence>
<dbReference type="Gene3D" id="3.40.630.10">
    <property type="entry name" value="Zn peptidases"/>
    <property type="match status" value="1"/>
</dbReference>
<dbReference type="GO" id="GO:0004181">
    <property type="term" value="F:metallocarboxypeptidase activity"/>
    <property type="evidence" value="ECO:0007669"/>
    <property type="project" value="InterPro"/>
</dbReference>
<gene>
    <name evidence="17" type="ORF">BDZ94DRAFT_1308458</name>
</gene>
<feature type="domain" description="Peptidase M14" evidence="16">
    <location>
        <begin position="126"/>
        <end position="421"/>
    </location>
</feature>
<dbReference type="PANTHER" id="PTHR11705:SF143">
    <property type="entry name" value="SLL0236 PROTEIN"/>
    <property type="match status" value="1"/>
</dbReference>
<evidence type="ECO:0000256" key="4">
    <source>
        <dbReference type="ARBA" id="ARBA00022645"/>
    </source>
</evidence>
<evidence type="ECO:0000313" key="18">
    <source>
        <dbReference type="Proteomes" id="UP000807353"/>
    </source>
</evidence>
<keyword evidence="11" id="KW-0482">Metalloprotease</keyword>
<sequence length="427" mass="47769">MHFLYLLFPFLALVGIAYAKPSSVERYAGTQVVRVPTGNSTQSTSINSIISRFGLVTWASASVTRQFVDIVVPPTLSKRFSAELSRLDIPVTIMHADLGESILKESKSHTLKGVRERAFDGDWFSAYHPFSDHMRYIDELAAAFPKNARIFTIGISAEDRPLTGINIFGSEGPDTKPAVVFFGGIHGRDWISTMVPEYLSERLLNDRTYLEEFDFYIVPIVNPDGFEYSRTTDRMWRKGRSRDMNELCSGRDLDRNFPFKWEDSIGASTQHCSDTFKGLAAADTPEVKAMVDFLTSKGLSSVGAPLFINFQSYGNEFLSPYAWTESSVPYNNDQILSMARGYAAAIRPRFDTKVVEGTFSSILYPAGGTAVDFAFEVAKIPYSYVHVLRDTGRYGYILPADQIVPTGLETYDGVRYLLDTLSTTMQK</sequence>
<dbReference type="Pfam" id="PF02244">
    <property type="entry name" value="Propep_M14"/>
    <property type="match status" value="1"/>
</dbReference>
<evidence type="ECO:0000256" key="9">
    <source>
        <dbReference type="ARBA" id="ARBA00022833"/>
    </source>
</evidence>
<evidence type="ECO:0000256" key="1">
    <source>
        <dbReference type="ARBA" id="ARBA00001947"/>
    </source>
</evidence>
<dbReference type="PANTHER" id="PTHR11705">
    <property type="entry name" value="PROTEASE FAMILY M14 CARBOXYPEPTIDASE A,B"/>
    <property type="match status" value="1"/>
</dbReference>
<dbReference type="InterPro" id="IPR036990">
    <property type="entry name" value="M14A-like_propep"/>
</dbReference>
<keyword evidence="5" id="KW-0645">Protease</keyword>
<evidence type="ECO:0000256" key="12">
    <source>
        <dbReference type="ARBA" id="ARBA00023145"/>
    </source>
</evidence>
<dbReference type="FunFam" id="3.40.630.10:FF:000084">
    <property type="entry name" value="Carboxypeptidase B2"/>
    <property type="match status" value="1"/>
</dbReference>
<organism evidence="17 18">
    <name type="scientific">Collybia nuda</name>
    <dbReference type="NCBI Taxonomy" id="64659"/>
    <lineage>
        <taxon>Eukaryota</taxon>
        <taxon>Fungi</taxon>
        <taxon>Dikarya</taxon>
        <taxon>Basidiomycota</taxon>
        <taxon>Agaricomycotina</taxon>
        <taxon>Agaricomycetes</taxon>
        <taxon>Agaricomycetidae</taxon>
        <taxon>Agaricales</taxon>
        <taxon>Tricholomatineae</taxon>
        <taxon>Clitocybaceae</taxon>
        <taxon>Collybia</taxon>
    </lineage>
</organism>
<keyword evidence="9" id="KW-0862">Zinc</keyword>
<keyword evidence="10" id="KW-0843">Virulence</keyword>
<keyword evidence="4" id="KW-0121">Carboxypeptidase</keyword>
<evidence type="ECO:0000259" key="16">
    <source>
        <dbReference type="PROSITE" id="PS52035"/>
    </source>
</evidence>
<dbReference type="GO" id="GO:0008270">
    <property type="term" value="F:zinc ion binding"/>
    <property type="evidence" value="ECO:0007669"/>
    <property type="project" value="InterPro"/>
</dbReference>
<evidence type="ECO:0000256" key="13">
    <source>
        <dbReference type="ARBA" id="ARBA00023157"/>
    </source>
</evidence>
<evidence type="ECO:0000256" key="5">
    <source>
        <dbReference type="ARBA" id="ARBA00022670"/>
    </source>
</evidence>
<dbReference type="InterPro" id="IPR000834">
    <property type="entry name" value="Peptidase_M14"/>
</dbReference>